<comment type="caution">
    <text evidence="1">The sequence shown here is derived from an EMBL/GenBank/DDBJ whole genome shotgun (WGS) entry which is preliminary data.</text>
</comment>
<evidence type="ECO:0000313" key="1">
    <source>
        <dbReference type="EMBL" id="GGQ21283.1"/>
    </source>
</evidence>
<name>A0ABQ2R9Z0_9ACTN</name>
<protein>
    <submittedName>
        <fullName evidence="1">Uncharacterized protein</fullName>
    </submittedName>
</protein>
<sequence>MVENPSRMEAAFTLTGGSCLVSVAGAPHPAIVATRSTAAALMRTVTHRILAATRGAVEEARPFLGKGLRREDLGAAPGRSGWAWPVRSGAAWPVRGP</sequence>
<accession>A0ABQ2R9Z0</accession>
<gene>
    <name evidence="1" type="ORF">GCM10010140_59460</name>
</gene>
<proteinExistence type="predicted"/>
<dbReference type="EMBL" id="BMQJ01000017">
    <property type="protein sequence ID" value="GGQ21283.1"/>
    <property type="molecule type" value="Genomic_DNA"/>
</dbReference>
<reference evidence="2" key="1">
    <citation type="journal article" date="2019" name="Int. J. Syst. Evol. Microbiol.">
        <title>The Global Catalogue of Microorganisms (GCM) 10K type strain sequencing project: providing services to taxonomists for standard genome sequencing and annotation.</title>
        <authorList>
            <consortium name="The Broad Institute Genomics Platform"/>
            <consortium name="The Broad Institute Genome Sequencing Center for Infectious Disease"/>
            <person name="Wu L."/>
            <person name="Ma J."/>
        </authorList>
    </citation>
    <scope>NUCLEOTIDE SEQUENCE [LARGE SCALE GENOMIC DNA]</scope>
    <source>
        <strain evidence="2">JCM 3115</strain>
    </source>
</reference>
<dbReference type="Proteomes" id="UP000611554">
    <property type="component" value="Unassembled WGS sequence"/>
</dbReference>
<keyword evidence="2" id="KW-1185">Reference proteome</keyword>
<evidence type="ECO:0000313" key="2">
    <source>
        <dbReference type="Proteomes" id="UP000611554"/>
    </source>
</evidence>
<organism evidence="1 2">
    <name type="scientific">Streptosporangium pseudovulgare</name>
    <dbReference type="NCBI Taxonomy" id="35765"/>
    <lineage>
        <taxon>Bacteria</taxon>
        <taxon>Bacillati</taxon>
        <taxon>Actinomycetota</taxon>
        <taxon>Actinomycetes</taxon>
        <taxon>Streptosporangiales</taxon>
        <taxon>Streptosporangiaceae</taxon>
        <taxon>Streptosporangium</taxon>
    </lineage>
</organism>